<dbReference type="EMBL" id="CDQK01000004">
    <property type="protein sequence ID" value="CEP23081.1"/>
    <property type="molecule type" value="Genomic_DNA"/>
</dbReference>
<evidence type="ECO:0000256" key="5">
    <source>
        <dbReference type="ARBA" id="ARBA00023002"/>
    </source>
</evidence>
<keyword evidence="4" id="KW-0274">FAD</keyword>
<reference evidence="8" key="1">
    <citation type="journal article" date="2015" name="J. Biotechnol.">
        <title>The structure of the Cyberlindnera jadinii genome and its relation to Candida utilis analyzed by the occurrence of single nucleotide polymorphisms.</title>
        <authorList>
            <person name="Rupp O."/>
            <person name="Brinkrolf K."/>
            <person name="Buerth C."/>
            <person name="Kunigo M."/>
            <person name="Schneider J."/>
            <person name="Jaenicke S."/>
            <person name="Goesmann A."/>
            <person name="Puehler A."/>
            <person name="Jaeger K.-E."/>
            <person name="Ernst J.F."/>
        </authorList>
    </citation>
    <scope>NUCLEOTIDE SEQUENCE [LARGE SCALE GENOMIC DNA]</scope>
    <source>
        <strain evidence="8">ATCC 18201 / CBS 1600 / BCRC 20928 / JCM 3617 / NBRC 0987 / NRRL Y-1542</strain>
    </source>
</reference>
<dbReference type="InterPro" id="IPR045170">
    <property type="entry name" value="MTOX"/>
</dbReference>
<organism evidence="7 8">
    <name type="scientific">Cyberlindnera jadinii (strain ATCC 18201 / CBS 1600 / BCRC 20928 / JCM 3617 / NBRC 0987 / NRRL Y-1542)</name>
    <name type="common">Torula yeast</name>
    <name type="synonym">Candida utilis</name>
    <dbReference type="NCBI Taxonomy" id="983966"/>
    <lineage>
        <taxon>Eukaryota</taxon>
        <taxon>Fungi</taxon>
        <taxon>Dikarya</taxon>
        <taxon>Ascomycota</taxon>
        <taxon>Saccharomycotina</taxon>
        <taxon>Saccharomycetes</taxon>
        <taxon>Phaffomycetales</taxon>
        <taxon>Phaffomycetaceae</taxon>
        <taxon>Cyberlindnera</taxon>
    </lineage>
</organism>
<dbReference type="Proteomes" id="UP000038830">
    <property type="component" value="Unassembled WGS sequence"/>
</dbReference>
<evidence type="ECO:0000313" key="8">
    <source>
        <dbReference type="Proteomes" id="UP000038830"/>
    </source>
</evidence>
<evidence type="ECO:0000259" key="6">
    <source>
        <dbReference type="Pfam" id="PF01266"/>
    </source>
</evidence>
<dbReference type="InterPro" id="IPR006076">
    <property type="entry name" value="FAD-dep_OxRdtase"/>
</dbReference>
<dbReference type="Gene3D" id="3.50.50.60">
    <property type="entry name" value="FAD/NAD(P)-binding domain"/>
    <property type="match status" value="1"/>
</dbReference>
<evidence type="ECO:0000313" key="7">
    <source>
        <dbReference type="EMBL" id="CEP23081.1"/>
    </source>
</evidence>
<evidence type="ECO:0000256" key="3">
    <source>
        <dbReference type="ARBA" id="ARBA00022630"/>
    </source>
</evidence>
<name>A0A0H5C4Z9_CYBJN</name>
<dbReference type="Gene3D" id="3.30.9.10">
    <property type="entry name" value="D-Amino Acid Oxidase, subunit A, domain 2"/>
    <property type="match status" value="1"/>
</dbReference>
<evidence type="ECO:0000256" key="1">
    <source>
        <dbReference type="ARBA" id="ARBA00001974"/>
    </source>
</evidence>
<dbReference type="GO" id="GO:0050660">
    <property type="term" value="F:flavin adenine dinucleotide binding"/>
    <property type="evidence" value="ECO:0007669"/>
    <property type="project" value="InterPro"/>
</dbReference>
<evidence type="ECO:0000256" key="4">
    <source>
        <dbReference type="ARBA" id="ARBA00022827"/>
    </source>
</evidence>
<dbReference type="AlphaFoldDB" id="A0A0H5C4Z9"/>
<dbReference type="InterPro" id="IPR036188">
    <property type="entry name" value="FAD/NAD-bd_sf"/>
</dbReference>
<proteinExistence type="inferred from homology"/>
<dbReference type="GO" id="GO:0051698">
    <property type="term" value="F:saccharopine oxidase activity"/>
    <property type="evidence" value="ECO:0007669"/>
    <property type="project" value="TreeGrafter"/>
</dbReference>
<keyword evidence="3" id="KW-0285">Flavoprotein</keyword>
<feature type="domain" description="FAD dependent oxidoreductase" evidence="6">
    <location>
        <begin position="29"/>
        <end position="385"/>
    </location>
</feature>
<sequence length="438" mass="49100">MRHSLPEPFSKFKTEGTTENIAMKPEDHIVIVGAGTFGLSTAVELLRKGHRNVTLVDGYAVPSPLSAGNDVNKVFQSTVEDEFYSKLALESLERWRSDELYRPAFNEVGIVYGGVGEKAIEEINRRFELLDKSDVAVKKLDTPGDFSSVVKFDGKFQGWKGYHQLTHCGWTFASLALENVYAKCLELGAKVVTDRVDRLLYEDETGRCVGVKTFSGKIIKASKVVICAGANSIGLLDFKGQLLAKCWTVGHIKLSDEEAAPLKGSPVILNIDEGFVFEPDCNNELKFCNEFPGYINMENGESIPLYRDEIPSEAKAQMRAFLHQIFPEDIACRDFSVAKICWCTDTPDRHFLFCEHPDHEGLVLGTGDSGKGFKYMPIVGDYISEIVLKGNGSLDDDKRKCWGWRPEQAEHRDIYELQHRMGGLNIVKDLKEIHDWTS</sequence>
<dbReference type="SUPFAM" id="SSF51905">
    <property type="entry name" value="FAD/NAD(P)-binding domain"/>
    <property type="match status" value="1"/>
</dbReference>
<dbReference type="GO" id="GO:0008115">
    <property type="term" value="F:sarcosine oxidase activity"/>
    <property type="evidence" value="ECO:0007669"/>
    <property type="project" value="TreeGrafter"/>
</dbReference>
<dbReference type="Pfam" id="PF01266">
    <property type="entry name" value="DAO"/>
    <property type="match status" value="1"/>
</dbReference>
<accession>A0A0H5C4Z9</accession>
<protein>
    <recommendedName>
        <fullName evidence="6">FAD dependent oxidoreductase domain-containing protein</fullName>
    </recommendedName>
</protein>
<comment type="cofactor">
    <cofactor evidence="1">
        <name>FAD</name>
        <dbReference type="ChEBI" id="CHEBI:57692"/>
    </cofactor>
</comment>
<keyword evidence="5" id="KW-0560">Oxidoreductase</keyword>
<evidence type="ECO:0000256" key="2">
    <source>
        <dbReference type="ARBA" id="ARBA00010989"/>
    </source>
</evidence>
<gene>
    <name evidence="7" type="ORF">BN1211_3591</name>
</gene>
<comment type="similarity">
    <text evidence="2">Belongs to the MSOX/MTOX family.</text>
</comment>
<dbReference type="PANTHER" id="PTHR10961:SF26">
    <property type="entry name" value="L-SACCHAROPINE OXIDASE"/>
    <property type="match status" value="1"/>
</dbReference>
<dbReference type="PANTHER" id="PTHR10961">
    <property type="entry name" value="PEROXISOMAL SARCOSINE OXIDASE"/>
    <property type="match status" value="1"/>
</dbReference>